<feature type="compositionally biased region" description="Low complexity" evidence="8">
    <location>
        <begin position="636"/>
        <end position="653"/>
    </location>
</feature>
<evidence type="ECO:0000256" key="6">
    <source>
        <dbReference type="ARBA" id="ARBA00023242"/>
    </source>
</evidence>
<dbReference type="SUPFAM" id="SSF57667">
    <property type="entry name" value="beta-beta-alpha zinc fingers"/>
    <property type="match status" value="4"/>
</dbReference>
<sequence length="898" mass="100266">MNFPTFGVGVPLSAALPVATQFSAGKITQSVTTPNGQVVGVLQGGENGVHYIRPLDANAFATATTQGQNTGQTQTLITLPITMPGAKPGDPQQHVQIQVVNPVQTQVTQASSGQSPKYHISQIPLQTFGQGATVLTVAYNPNQDGIQIVSGRLCGVGSVDGQNGITEGMTVVAALQPQDIQLIQAEPDKAGKEVTPVALIKNEMSKEDENNEAGTSIAAAIPAQYLQNASVQEYLQKMQHSALPLSLQQFLKFNNPEIKREQITDEGVIETINISTDDQEQLILNEVEGEMETEENVDDPEKGKKKKKYKKKPPKPKKPKPGQVHIATALDGTTLFCCPECHMAYPEKELLEQHLVGHKIERRFICDICGAGLKRKEHLERHKLGHNPERPFVCSVCMKGFKRKEHLNLHFVIHSGEKTEICAECGKGFYRKDHLRKHARSHITRRAKEQAERSQNILIKEPTTPITIQVPTSQMPIPVQIQVPQHHIQVTANSEEDDNIKTRYMMNFTPFGGHFPTAIPTIHQFAAKFSQENTSTSLCPTQENNSNRYTANGVPSFTQHHPPTQQQMINTTKYQTNYMNQSIYGHQSNVRQEKRQGYEHQELAQELCAAMLQQNQDKQNNDKAKQESQENDRRNQQSQPQHQQQVQTNQQQNHTATSMPSTWQSLATPGSTVADYLSHLPASTLPLSLHHFLKYSAETIKKESAQQLVQNNEPNLNLLHNNPLNVNGLGANSLNTNVLANTNNLGTNSMNNLPSVNTAQIQSNSPPKKKKKKKPEKEKKPRPKPGEIRLTTALDGSTLYCCPECHMAYPEKELLEQHLVGHTLERRFVCDICGAGLKRKDHLTRHKQSHNPERPYVCTVCLKAFKRKEQLTLHFVIHSGEKRHICTECGKDLDLEVR</sequence>
<reference evidence="10 11" key="1">
    <citation type="submission" date="2017-03" db="EMBL/GenBank/DDBJ databases">
        <title>Genome of the blue death feigning beetle - Asbolus verrucosus.</title>
        <authorList>
            <person name="Rider S.D."/>
        </authorList>
    </citation>
    <scope>NUCLEOTIDE SEQUENCE [LARGE SCALE GENOMIC DNA]</scope>
    <source>
        <strain evidence="10">Butters</strain>
        <tissue evidence="10">Head and leg muscle</tissue>
    </source>
</reference>
<evidence type="ECO:0000256" key="1">
    <source>
        <dbReference type="ARBA" id="ARBA00004123"/>
    </source>
</evidence>
<evidence type="ECO:0000256" key="2">
    <source>
        <dbReference type="ARBA" id="ARBA00022723"/>
    </source>
</evidence>
<evidence type="ECO:0000313" key="11">
    <source>
        <dbReference type="Proteomes" id="UP000292052"/>
    </source>
</evidence>
<dbReference type="GO" id="GO:1990837">
    <property type="term" value="F:sequence-specific double-stranded DNA binding"/>
    <property type="evidence" value="ECO:0007669"/>
    <property type="project" value="UniProtKB-ARBA"/>
</dbReference>
<protein>
    <submittedName>
        <fullName evidence="10">Zinc finger protein 350-like</fullName>
    </submittedName>
</protein>
<feature type="compositionally biased region" description="Acidic residues" evidence="8">
    <location>
        <begin position="287"/>
        <end position="298"/>
    </location>
</feature>
<evidence type="ECO:0000256" key="8">
    <source>
        <dbReference type="SAM" id="MobiDB-lite"/>
    </source>
</evidence>
<dbReference type="Pfam" id="PF00096">
    <property type="entry name" value="zf-C2H2"/>
    <property type="match status" value="3"/>
</dbReference>
<feature type="domain" description="C2H2-type" evidence="9">
    <location>
        <begin position="856"/>
        <end position="883"/>
    </location>
</feature>
<gene>
    <name evidence="10" type="ORF">BDFB_003239</name>
</gene>
<evidence type="ECO:0000256" key="7">
    <source>
        <dbReference type="PROSITE-ProRule" id="PRU00042"/>
    </source>
</evidence>
<dbReference type="InterPro" id="IPR036236">
    <property type="entry name" value="Znf_C2H2_sf"/>
</dbReference>
<dbReference type="SMART" id="SM00355">
    <property type="entry name" value="ZnF_C2H2"/>
    <property type="match status" value="7"/>
</dbReference>
<keyword evidence="3" id="KW-0677">Repeat</keyword>
<evidence type="ECO:0000313" key="10">
    <source>
        <dbReference type="EMBL" id="RZC33558.1"/>
    </source>
</evidence>
<keyword evidence="6" id="KW-0539">Nucleus</keyword>
<feature type="domain" description="C2H2-type" evidence="9">
    <location>
        <begin position="364"/>
        <end position="391"/>
    </location>
</feature>
<dbReference type="PANTHER" id="PTHR16515:SF66">
    <property type="entry name" value="C2H2-TYPE DOMAIN-CONTAINING PROTEIN"/>
    <property type="match status" value="1"/>
</dbReference>
<proteinExistence type="predicted"/>
<comment type="subcellular location">
    <subcellularLocation>
        <location evidence="1">Nucleus</location>
    </subcellularLocation>
</comment>
<keyword evidence="4 7" id="KW-0863">Zinc-finger</keyword>
<feature type="domain" description="C2H2-type" evidence="9">
    <location>
        <begin position="420"/>
        <end position="447"/>
    </location>
</feature>
<feature type="compositionally biased region" description="Low complexity" evidence="8">
    <location>
        <begin position="742"/>
        <end position="753"/>
    </location>
</feature>
<keyword evidence="11" id="KW-1185">Reference proteome</keyword>
<feature type="compositionally biased region" description="Basic residues" evidence="8">
    <location>
        <begin position="303"/>
        <end position="320"/>
    </location>
</feature>
<evidence type="ECO:0000259" key="9">
    <source>
        <dbReference type="PROSITE" id="PS50157"/>
    </source>
</evidence>
<dbReference type="PROSITE" id="PS00028">
    <property type="entry name" value="ZINC_FINGER_C2H2_1"/>
    <property type="match status" value="7"/>
</dbReference>
<dbReference type="PANTHER" id="PTHR16515">
    <property type="entry name" value="PR DOMAIN ZINC FINGER PROTEIN"/>
    <property type="match status" value="1"/>
</dbReference>
<dbReference type="InterPro" id="IPR050331">
    <property type="entry name" value="Zinc_finger"/>
</dbReference>
<evidence type="ECO:0000256" key="3">
    <source>
        <dbReference type="ARBA" id="ARBA00022737"/>
    </source>
</evidence>
<dbReference type="GO" id="GO:0008270">
    <property type="term" value="F:zinc ion binding"/>
    <property type="evidence" value="ECO:0007669"/>
    <property type="project" value="UniProtKB-KW"/>
</dbReference>
<dbReference type="Gene3D" id="3.30.160.60">
    <property type="entry name" value="Classic Zinc Finger"/>
    <property type="match status" value="5"/>
</dbReference>
<dbReference type="EMBL" id="QDEB01087815">
    <property type="protein sequence ID" value="RZC33558.1"/>
    <property type="molecule type" value="Genomic_DNA"/>
</dbReference>
<dbReference type="FunFam" id="3.30.160.60:FF:001269">
    <property type="entry name" value="Zinc finger protein"/>
    <property type="match status" value="1"/>
</dbReference>
<name>A0A482VMG9_ASBVE</name>
<dbReference type="GO" id="GO:0005634">
    <property type="term" value="C:nucleus"/>
    <property type="evidence" value="ECO:0007669"/>
    <property type="project" value="UniProtKB-SubCell"/>
</dbReference>
<comment type="caution">
    <text evidence="10">The sequence shown here is derived from an EMBL/GenBank/DDBJ whole genome shotgun (WGS) entry which is preliminary data.</text>
</comment>
<feature type="compositionally biased region" description="Polar residues" evidence="8">
    <location>
        <begin position="654"/>
        <end position="666"/>
    </location>
</feature>
<feature type="domain" description="C2H2-type" evidence="9">
    <location>
        <begin position="828"/>
        <end position="855"/>
    </location>
</feature>
<dbReference type="FunFam" id="3.30.160.60:FF:000100">
    <property type="entry name" value="Zinc finger 45-like"/>
    <property type="match status" value="1"/>
</dbReference>
<feature type="region of interest" description="Disordered" evidence="8">
    <location>
        <begin position="742"/>
        <end position="789"/>
    </location>
</feature>
<evidence type="ECO:0000256" key="5">
    <source>
        <dbReference type="ARBA" id="ARBA00022833"/>
    </source>
</evidence>
<feature type="region of interest" description="Disordered" evidence="8">
    <location>
        <begin position="615"/>
        <end position="666"/>
    </location>
</feature>
<feature type="compositionally biased region" description="Polar residues" evidence="8">
    <location>
        <begin position="754"/>
        <end position="765"/>
    </location>
</feature>
<dbReference type="InterPro" id="IPR013087">
    <property type="entry name" value="Znf_C2H2_type"/>
</dbReference>
<dbReference type="AlphaFoldDB" id="A0A482VMG9"/>
<feature type="domain" description="C2H2-type" evidence="9">
    <location>
        <begin position="800"/>
        <end position="827"/>
    </location>
</feature>
<dbReference type="STRING" id="1661398.A0A482VMG9"/>
<keyword evidence="5" id="KW-0862">Zinc</keyword>
<dbReference type="GO" id="GO:0010468">
    <property type="term" value="P:regulation of gene expression"/>
    <property type="evidence" value="ECO:0007669"/>
    <property type="project" value="TreeGrafter"/>
</dbReference>
<feature type="region of interest" description="Disordered" evidence="8">
    <location>
        <begin position="287"/>
        <end position="324"/>
    </location>
</feature>
<organism evidence="10 11">
    <name type="scientific">Asbolus verrucosus</name>
    <name type="common">Desert ironclad beetle</name>
    <dbReference type="NCBI Taxonomy" id="1661398"/>
    <lineage>
        <taxon>Eukaryota</taxon>
        <taxon>Metazoa</taxon>
        <taxon>Ecdysozoa</taxon>
        <taxon>Arthropoda</taxon>
        <taxon>Hexapoda</taxon>
        <taxon>Insecta</taxon>
        <taxon>Pterygota</taxon>
        <taxon>Neoptera</taxon>
        <taxon>Endopterygota</taxon>
        <taxon>Coleoptera</taxon>
        <taxon>Polyphaga</taxon>
        <taxon>Cucujiformia</taxon>
        <taxon>Tenebrionidae</taxon>
        <taxon>Pimeliinae</taxon>
        <taxon>Asbolus</taxon>
    </lineage>
</organism>
<keyword evidence="2" id="KW-0479">Metal-binding</keyword>
<evidence type="ECO:0000256" key="4">
    <source>
        <dbReference type="ARBA" id="ARBA00022771"/>
    </source>
</evidence>
<dbReference type="OrthoDB" id="10072647at2759"/>
<feature type="domain" description="C2H2-type" evidence="9">
    <location>
        <begin position="336"/>
        <end position="363"/>
    </location>
</feature>
<dbReference type="PROSITE" id="PS50157">
    <property type="entry name" value="ZINC_FINGER_C2H2_2"/>
    <property type="match status" value="7"/>
</dbReference>
<dbReference type="Proteomes" id="UP000292052">
    <property type="component" value="Unassembled WGS sequence"/>
</dbReference>
<feature type="compositionally biased region" description="Basic and acidic residues" evidence="8">
    <location>
        <begin position="619"/>
        <end position="635"/>
    </location>
</feature>
<feature type="domain" description="C2H2-type" evidence="9">
    <location>
        <begin position="392"/>
        <end position="419"/>
    </location>
</feature>
<accession>A0A482VMG9</accession>
<feature type="compositionally biased region" description="Basic and acidic residues" evidence="8">
    <location>
        <begin position="775"/>
        <end position="787"/>
    </location>
</feature>
<dbReference type="FunFam" id="3.30.160.60:FF:000303">
    <property type="entry name" value="Zinc finger protein 41"/>
    <property type="match status" value="1"/>
</dbReference>